<evidence type="ECO:0008006" key="3">
    <source>
        <dbReference type="Google" id="ProtNLM"/>
    </source>
</evidence>
<dbReference type="AlphaFoldDB" id="A0A101CYK7"/>
<evidence type="ECO:0000313" key="1">
    <source>
        <dbReference type="EMBL" id="KUJ85722.1"/>
    </source>
</evidence>
<keyword evidence="2" id="KW-1185">Reference proteome</keyword>
<dbReference type="Pfam" id="PF10649">
    <property type="entry name" value="DUF2478"/>
    <property type="match status" value="1"/>
</dbReference>
<dbReference type="OrthoDB" id="5918880at2"/>
<gene>
    <name evidence="1" type="ORF">AVO45_01670</name>
</gene>
<sequence>MKIGVVSAPERGETDRLLSKTAQALETAGVRTSGIVKVLEHVSEFENGCDMKVRVLPAGPVIKITQSLGQGSGACRLDPGAIAESVAQVENGALHEAQIFILNKFGPEEVAGRGFRNVIGEALELGIPVLVGVGPASRAEFDTFAGGFAETLPAEADAIRDWCLNTVQENAER</sequence>
<accession>A0A101CYK7</accession>
<protein>
    <recommendedName>
        <fullName evidence="3">3-dehydroquinate dehydratase</fullName>
    </recommendedName>
</protein>
<name>A0A101CYK7_9RHOB</name>
<dbReference type="EMBL" id="LQBQ01000001">
    <property type="protein sequence ID" value="KUJ85722.1"/>
    <property type="molecule type" value="Genomic_DNA"/>
</dbReference>
<dbReference type="Proteomes" id="UP000053791">
    <property type="component" value="Unassembled WGS sequence"/>
</dbReference>
<reference evidence="1 2" key="1">
    <citation type="submission" date="2015-12" db="EMBL/GenBank/DDBJ databases">
        <authorList>
            <person name="Shamseldin A."/>
            <person name="Moawad H."/>
            <person name="Abd El-Rahim W.M."/>
            <person name="Sadowsky M.J."/>
        </authorList>
    </citation>
    <scope>NUCLEOTIDE SEQUENCE [LARGE SCALE GENOMIC DNA]</scope>
    <source>
        <strain evidence="1 2">ZGT118</strain>
    </source>
</reference>
<dbReference type="InterPro" id="IPR018912">
    <property type="entry name" value="DUF2478"/>
</dbReference>
<organism evidence="1 2">
    <name type="scientific">Ruegeria marisrubri</name>
    <dbReference type="NCBI Taxonomy" id="1685379"/>
    <lineage>
        <taxon>Bacteria</taxon>
        <taxon>Pseudomonadati</taxon>
        <taxon>Pseudomonadota</taxon>
        <taxon>Alphaproteobacteria</taxon>
        <taxon>Rhodobacterales</taxon>
        <taxon>Roseobacteraceae</taxon>
        <taxon>Ruegeria</taxon>
    </lineage>
</organism>
<dbReference type="STRING" id="1685379.AVO45_01670"/>
<comment type="caution">
    <text evidence="1">The sequence shown here is derived from an EMBL/GenBank/DDBJ whole genome shotgun (WGS) entry which is preliminary data.</text>
</comment>
<evidence type="ECO:0000313" key="2">
    <source>
        <dbReference type="Proteomes" id="UP000053791"/>
    </source>
</evidence>
<dbReference type="RefSeq" id="WP_068343885.1">
    <property type="nucleotide sequence ID" value="NZ_LQBQ01000001.1"/>
</dbReference>
<proteinExistence type="predicted"/>